<dbReference type="InterPro" id="IPR006694">
    <property type="entry name" value="Fatty_acid_hydroxylase"/>
</dbReference>
<dbReference type="GO" id="GO:0006643">
    <property type="term" value="P:membrane lipid metabolic process"/>
    <property type="evidence" value="ECO:0007669"/>
    <property type="project" value="TreeGrafter"/>
</dbReference>
<evidence type="ECO:0000256" key="6">
    <source>
        <dbReference type="SAM" id="Phobius"/>
    </source>
</evidence>
<accession>A0A246G9S5</accession>
<dbReference type="Proteomes" id="UP000198034">
    <property type="component" value="Unassembled WGS sequence"/>
</dbReference>
<dbReference type="AlphaFoldDB" id="A0A246G9S5"/>
<keyword evidence="4" id="KW-0560">Oxidoreductase</keyword>
<dbReference type="GO" id="GO:0005506">
    <property type="term" value="F:iron ion binding"/>
    <property type="evidence" value="ECO:0007669"/>
    <property type="project" value="InterPro"/>
</dbReference>
<evidence type="ECO:0000256" key="1">
    <source>
        <dbReference type="ARBA" id="ARBA00004127"/>
    </source>
</evidence>
<feature type="transmembrane region" description="Helical" evidence="6">
    <location>
        <begin position="83"/>
        <end position="110"/>
    </location>
</feature>
<dbReference type="EMBL" id="MTCY01000063">
    <property type="protein sequence ID" value="OWP74598.1"/>
    <property type="molecule type" value="Genomic_DNA"/>
</dbReference>
<dbReference type="Pfam" id="PF04116">
    <property type="entry name" value="FA_hydroxylase"/>
    <property type="match status" value="1"/>
</dbReference>
<keyword evidence="2 6" id="KW-0812">Transmembrane</keyword>
<proteinExistence type="predicted"/>
<dbReference type="GO" id="GO:0012505">
    <property type="term" value="C:endomembrane system"/>
    <property type="evidence" value="ECO:0007669"/>
    <property type="project" value="UniProtKB-SubCell"/>
</dbReference>
<evidence type="ECO:0000256" key="3">
    <source>
        <dbReference type="ARBA" id="ARBA00022989"/>
    </source>
</evidence>
<evidence type="ECO:0000313" key="9">
    <source>
        <dbReference type="Proteomes" id="UP000198034"/>
    </source>
</evidence>
<dbReference type="InterPro" id="IPR051689">
    <property type="entry name" value="Sterol_desaturase/TMEM195"/>
</dbReference>
<evidence type="ECO:0000256" key="5">
    <source>
        <dbReference type="ARBA" id="ARBA00023136"/>
    </source>
</evidence>
<feature type="transmembrane region" description="Helical" evidence="6">
    <location>
        <begin position="151"/>
        <end position="171"/>
    </location>
</feature>
<comment type="caution">
    <text evidence="8">The sequence shown here is derived from an EMBL/GenBank/DDBJ whole genome shotgun (WGS) entry which is preliminary data.</text>
</comment>
<feature type="domain" description="Fatty acid hydroxylase" evidence="7">
    <location>
        <begin position="97"/>
        <end position="234"/>
    </location>
</feature>
<dbReference type="PANTHER" id="PTHR21624">
    <property type="entry name" value="STEROL DESATURASE-RELATED PROTEIN"/>
    <property type="match status" value="1"/>
</dbReference>
<keyword evidence="3 6" id="KW-1133">Transmembrane helix</keyword>
<evidence type="ECO:0000313" key="8">
    <source>
        <dbReference type="EMBL" id="OWP74598.1"/>
    </source>
</evidence>
<dbReference type="OrthoDB" id="9770329at2"/>
<evidence type="ECO:0000256" key="2">
    <source>
        <dbReference type="ARBA" id="ARBA00022692"/>
    </source>
</evidence>
<evidence type="ECO:0000259" key="7">
    <source>
        <dbReference type="Pfam" id="PF04116"/>
    </source>
</evidence>
<comment type="subcellular location">
    <subcellularLocation>
        <location evidence="1">Endomembrane system</location>
        <topology evidence="1">Multi-pass membrane protein</topology>
    </subcellularLocation>
</comment>
<sequence length="275" mass="32700">MINEITNYFETIPPSHRSSILFGGIAFFWILESGFPRFHFKYNKTRHAVLNLFFTFTTIVVNFFLAMMLFKSSIWNTKNHFGILYWFNITNIGLQCIIGLLLMDFIGAYLPHYLQHKIKFLWRFHLIHHTDTWLDTTSANRHHPGESVFRFLFTALAVVITGAPIWLFFMYQSCSVLLSQFNHSNIQLPKWLDNWSSFIIITPKIHRIHHHYKLPYTDSNYGNIFSFWDRLLKTYQKLPQDQIIFGIDTHMSTNEHNNLTNLLAIPFQKYRDPKT</sequence>
<feature type="transmembrane region" description="Helical" evidence="6">
    <location>
        <begin position="50"/>
        <end position="71"/>
    </location>
</feature>
<dbReference type="GO" id="GO:0050479">
    <property type="term" value="F:glyceryl-ether monooxygenase activity"/>
    <property type="evidence" value="ECO:0007669"/>
    <property type="project" value="TreeGrafter"/>
</dbReference>
<dbReference type="PANTHER" id="PTHR21624:SF3">
    <property type="entry name" value="FATTY ACID HYDROXYLASE DOMAIN-CONTAINING PROTEIN"/>
    <property type="match status" value="1"/>
</dbReference>
<dbReference type="GO" id="GO:0016020">
    <property type="term" value="C:membrane"/>
    <property type="evidence" value="ECO:0007669"/>
    <property type="project" value="GOC"/>
</dbReference>
<reference evidence="8 9" key="1">
    <citation type="journal article" date="2017" name="Infect. Genet. Evol.">
        <title>Comparative genome analysis of fish pathogen Flavobacterium columnare reveals extensive sequence diversity within the species.</title>
        <authorList>
            <person name="Kayansamruaj P."/>
            <person name="Dong H.T."/>
            <person name="Hirono I."/>
            <person name="Kondo H."/>
            <person name="Senapin S."/>
            <person name="Rodkhum C."/>
        </authorList>
    </citation>
    <scope>NUCLEOTIDE SEQUENCE [LARGE SCALE GENOMIC DNA]</scope>
    <source>
        <strain evidence="8 9">1214</strain>
    </source>
</reference>
<name>A0A246G9S5_9FLAO</name>
<organism evidence="8 9">
    <name type="scientific">Flavobacterium columnare</name>
    <dbReference type="NCBI Taxonomy" id="996"/>
    <lineage>
        <taxon>Bacteria</taxon>
        <taxon>Pseudomonadati</taxon>
        <taxon>Bacteroidota</taxon>
        <taxon>Flavobacteriia</taxon>
        <taxon>Flavobacteriales</taxon>
        <taxon>Flavobacteriaceae</taxon>
        <taxon>Flavobacterium</taxon>
    </lineage>
</organism>
<gene>
    <name evidence="8" type="ORF">BWK62_13865</name>
</gene>
<keyword evidence="5 6" id="KW-0472">Membrane</keyword>
<protein>
    <submittedName>
        <fullName evidence="8">Sterol desaturase</fullName>
    </submittedName>
</protein>
<dbReference type="GO" id="GO:0008610">
    <property type="term" value="P:lipid biosynthetic process"/>
    <property type="evidence" value="ECO:0007669"/>
    <property type="project" value="InterPro"/>
</dbReference>
<evidence type="ECO:0000256" key="4">
    <source>
        <dbReference type="ARBA" id="ARBA00023002"/>
    </source>
</evidence>